<dbReference type="AlphaFoldDB" id="A0A0H1B7F4"/>
<sequence>MPYACREQGLVEKIDRWHRSCFWAQQESAKRSFARRWRVSCFRPKPPSYGST</sequence>
<keyword evidence="2" id="KW-1185">Reference proteome</keyword>
<reference evidence="2" key="1">
    <citation type="journal article" date="2015" name="PLoS Genet.">
        <title>The dynamic genome and transcriptome of the human fungal pathogen Blastomyces and close relative Emmonsia.</title>
        <authorList>
            <person name="Munoz J.F."/>
            <person name="Gauthier G.M."/>
            <person name="Desjardins C.A."/>
            <person name="Gallo J.E."/>
            <person name="Holder J."/>
            <person name="Sullivan T.D."/>
            <person name="Marty A.J."/>
            <person name="Carmen J.C."/>
            <person name="Chen Z."/>
            <person name="Ding L."/>
            <person name="Gujja S."/>
            <person name="Magrini V."/>
            <person name="Misas E."/>
            <person name="Mitreva M."/>
            <person name="Priest M."/>
            <person name="Saif S."/>
            <person name="Whiston E.A."/>
            <person name="Young S."/>
            <person name="Zeng Q."/>
            <person name="Goldman W.E."/>
            <person name="Mardis E.R."/>
            <person name="Taylor J.W."/>
            <person name="McEwen J.G."/>
            <person name="Clay O.K."/>
            <person name="Klein B.S."/>
            <person name="Cuomo C.A."/>
        </authorList>
    </citation>
    <scope>NUCLEOTIDE SEQUENCE [LARGE SCALE GENOMIC DNA]</scope>
    <source>
        <strain evidence="2">UAMH 139</strain>
    </source>
</reference>
<protein>
    <submittedName>
        <fullName evidence="1">Uncharacterized protein</fullName>
    </submittedName>
</protein>
<dbReference type="EMBL" id="LDEV01002834">
    <property type="protein sequence ID" value="KLJ07359.1"/>
    <property type="molecule type" value="Genomic_DNA"/>
</dbReference>
<comment type="caution">
    <text evidence="1">The sequence shown here is derived from an EMBL/GenBank/DDBJ whole genome shotgun (WGS) entry which is preliminary data.</text>
</comment>
<dbReference type="Proteomes" id="UP000053573">
    <property type="component" value="Unassembled WGS sequence"/>
</dbReference>
<accession>A0A0H1B7F4</accession>
<gene>
    <name evidence="1" type="ORF">EMPG_17168</name>
</gene>
<organism evidence="1 2">
    <name type="scientific">Blastomyces silverae</name>
    <dbReference type="NCBI Taxonomy" id="2060906"/>
    <lineage>
        <taxon>Eukaryota</taxon>
        <taxon>Fungi</taxon>
        <taxon>Dikarya</taxon>
        <taxon>Ascomycota</taxon>
        <taxon>Pezizomycotina</taxon>
        <taxon>Eurotiomycetes</taxon>
        <taxon>Eurotiomycetidae</taxon>
        <taxon>Onygenales</taxon>
        <taxon>Ajellomycetaceae</taxon>
        <taxon>Blastomyces</taxon>
    </lineage>
</organism>
<proteinExistence type="predicted"/>
<evidence type="ECO:0000313" key="1">
    <source>
        <dbReference type="EMBL" id="KLJ07359.1"/>
    </source>
</evidence>
<evidence type="ECO:0000313" key="2">
    <source>
        <dbReference type="Proteomes" id="UP000053573"/>
    </source>
</evidence>
<name>A0A0H1B7F4_9EURO</name>